<dbReference type="Gene3D" id="2.60.40.10">
    <property type="entry name" value="Immunoglobulins"/>
    <property type="match status" value="1"/>
</dbReference>
<feature type="domain" description="MSP" evidence="2">
    <location>
        <begin position="39"/>
        <end position="161"/>
    </location>
</feature>
<name>A0A6A5HLU9_CAERE</name>
<dbReference type="SUPFAM" id="SSF49354">
    <property type="entry name" value="PapD-like"/>
    <property type="match status" value="1"/>
</dbReference>
<keyword evidence="1" id="KW-0206">Cytoskeleton</keyword>
<dbReference type="PANTHER" id="PTHR22947:SF10">
    <property type="entry name" value="MAJOR SPERM PROTEIN"/>
    <property type="match status" value="1"/>
</dbReference>
<evidence type="ECO:0000313" key="3">
    <source>
        <dbReference type="EMBL" id="KAF1768539.1"/>
    </source>
</evidence>
<organism evidence="3 4">
    <name type="scientific">Caenorhabditis remanei</name>
    <name type="common">Caenorhabditis vulgaris</name>
    <dbReference type="NCBI Taxonomy" id="31234"/>
    <lineage>
        <taxon>Eukaryota</taxon>
        <taxon>Metazoa</taxon>
        <taxon>Ecdysozoa</taxon>
        <taxon>Nematoda</taxon>
        <taxon>Chromadorea</taxon>
        <taxon>Rhabditida</taxon>
        <taxon>Rhabditina</taxon>
        <taxon>Rhabditomorpha</taxon>
        <taxon>Rhabditoidea</taxon>
        <taxon>Rhabditidae</taxon>
        <taxon>Peloderinae</taxon>
        <taxon>Caenorhabditis</taxon>
    </lineage>
</organism>
<evidence type="ECO:0000259" key="2">
    <source>
        <dbReference type="PROSITE" id="PS50202"/>
    </source>
</evidence>
<dbReference type="InterPro" id="IPR051774">
    <property type="entry name" value="Sperm-specific_class_P"/>
</dbReference>
<accession>A0A6A5HLU9</accession>
<dbReference type="GeneID" id="78773070"/>
<comment type="caution">
    <text evidence="3">The sequence shown here is derived from an EMBL/GenBank/DDBJ whole genome shotgun (WGS) entry which is preliminary data.</text>
</comment>
<sequence length="191" mass="21570">MSKLNQDTLRNDVDEKKEAKDEEIKLKKIINGRGEPAFGLKLIPEHLVFRYTHPLPGFATFTIVNTKPDRQAFKVKSSDNTVYTAKPSVGFIQVCLTALYRNRSTTLRDAEKKGISPGERVHIRVTYLNPGGAEKKPDFRKHVAVYHVSAGTSKTYEEAFARRTDGVFHYYCNHSDGMASEDNEAPPPEEQ</sequence>
<dbReference type="RefSeq" id="XP_053591078.1">
    <property type="nucleotide sequence ID" value="XM_053722433.1"/>
</dbReference>
<keyword evidence="1" id="KW-0963">Cytoplasm</keyword>
<dbReference type="InterPro" id="IPR013783">
    <property type="entry name" value="Ig-like_fold"/>
</dbReference>
<dbReference type="Proteomes" id="UP000483820">
    <property type="component" value="Chromosome I"/>
</dbReference>
<dbReference type="CTD" id="78773070"/>
<dbReference type="InterPro" id="IPR008962">
    <property type="entry name" value="PapD-like_sf"/>
</dbReference>
<dbReference type="KEGG" id="crq:GCK72_000351"/>
<protein>
    <recommendedName>
        <fullName evidence="1">Major sperm protein</fullName>
    </recommendedName>
</protein>
<dbReference type="AlphaFoldDB" id="A0A6A5HLU9"/>
<dbReference type="EMBL" id="WUAV01000001">
    <property type="protein sequence ID" value="KAF1768539.1"/>
    <property type="molecule type" value="Genomic_DNA"/>
</dbReference>
<dbReference type="PANTHER" id="PTHR22947">
    <property type="entry name" value="MAJOR SPERM PROTEIN"/>
    <property type="match status" value="1"/>
</dbReference>
<comment type="function">
    <text evidence="1">Central component in molecular interactions underlying sperm crawling. Forms an extensive filament system that extends from sperm villipoda, along the leading edge of the pseudopod.</text>
</comment>
<dbReference type="PROSITE" id="PS50202">
    <property type="entry name" value="MSP"/>
    <property type="match status" value="1"/>
</dbReference>
<dbReference type="Pfam" id="PF00635">
    <property type="entry name" value="Motile_Sperm"/>
    <property type="match status" value="1"/>
</dbReference>
<gene>
    <name evidence="3" type="ORF">GCK72_000351</name>
</gene>
<evidence type="ECO:0000313" key="4">
    <source>
        <dbReference type="Proteomes" id="UP000483820"/>
    </source>
</evidence>
<proteinExistence type="predicted"/>
<dbReference type="InterPro" id="IPR000535">
    <property type="entry name" value="MSP_dom"/>
</dbReference>
<reference evidence="3 4" key="1">
    <citation type="submission" date="2019-12" db="EMBL/GenBank/DDBJ databases">
        <title>Chromosome-level assembly of the Caenorhabditis remanei genome.</title>
        <authorList>
            <person name="Teterina A.A."/>
            <person name="Willis J.H."/>
            <person name="Phillips P.C."/>
        </authorList>
    </citation>
    <scope>NUCLEOTIDE SEQUENCE [LARGE SCALE GENOMIC DNA]</scope>
    <source>
        <strain evidence="3 4">PX506</strain>
        <tissue evidence="3">Whole organism</tissue>
    </source>
</reference>
<evidence type="ECO:0000256" key="1">
    <source>
        <dbReference type="RuleBase" id="RU003425"/>
    </source>
</evidence>